<keyword evidence="3" id="KW-1185">Reference proteome</keyword>
<dbReference type="AlphaFoldDB" id="A0AAV7NFG4"/>
<accession>A0AAV7NFG4</accession>
<evidence type="ECO:0000313" key="3">
    <source>
        <dbReference type="Proteomes" id="UP001066276"/>
    </source>
</evidence>
<protein>
    <submittedName>
        <fullName evidence="2">Uncharacterized protein</fullName>
    </submittedName>
</protein>
<reference evidence="2" key="1">
    <citation type="journal article" date="2022" name="bioRxiv">
        <title>Sequencing and chromosome-scale assembly of the giantPleurodeles waltlgenome.</title>
        <authorList>
            <person name="Brown T."/>
            <person name="Elewa A."/>
            <person name="Iarovenko S."/>
            <person name="Subramanian E."/>
            <person name="Araus A.J."/>
            <person name="Petzold A."/>
            <person name="Susuki M."/>
            <person name="Suzuki K.-i.T."/>
            <person name="Hayashi T."/>
            <person name="Toyoda A."/>
            <person name="Oliveira C."/>
            <person name="Osipova E."/>
            <person name="Leigh N.D."/>
            <person name="Simon A."/>
            <person name="Yun M.H."/>
        </authorList>
    </citation>
    <scope>NUCLEOTIDE SEQUENCE</scope>
    <source>
        <strain evidence="2">20211129_DDA</strain>
        <tissue evidence="2">Liver</tissue>
    </source>
</reference>
<gene>
    <name evidence="2" type="ORF">NDU88_002448</name>
</gene>
<organism evidence="2 3">
    <name type="scientific">Pleurodeles waltl</name>
    <name type="common">Iberian ribbed newt</name>
    <dbReference type="NCBI Taxonomy" id="8319"/>
    <lineage>
        <taxon>Eukaryota</taxon>
        <taxon>Metazoa</taxon>
        <taxon>Chordata</taxon>
        <taxon>Craniata</taxon>
        <taxon>Vertebrata</taxon>
        <taxon>Euteleostomi</taxon>
        <taxon>Amphibia</taxon>
        <taxon>Batrachia</taxon>
        <taxon>Caudata</taxon>
        <taxon>Salamandroidea</taxon>
        <taxon>Salamandridae</taxon>
        <taxon>Pleurodelinae</taxon>
        <taxon>Pleurodeles</taxon>
    </lineage>
</organism>
<name>A0AAV7NFG4_PLEWA</name>
<evidence type="ECO:0000256" key="1">
    <source>
        <dbReference type="SAM" id="MobiDB-lite"/>
    </source>
</evidence>
<dbReference type="Proteomes" id="UP001066276">
    <property type="component" value="Chromosome 8"/>
</dbReference>
<feature type="compositionally biased region" description="Gly residues" evidence="1">
    <location>
        <begin position="34"/>
        <end position="44"/>
    </location>
</feature>
<evidence type="ECO:0000313" key="2">
    <source>
        <dbReference type="EMBL" id="KAJ1114209.1"/>
    </source>
</evidence>
<proteinExistence type="predicted"/>
<feature type="region of interest" description="Disordered" evidence="1">
    <location>
        <begin position="22"/>
        <end position="54"/>
    </location>
</feature>
<sequence length="193" mass="20311">MASGEKAAVSVPAAVVTELLLERDAPSSSSPGSSGAGPGGGSAGGEPPPAPRGAQSVLLPAGLLHPSSVPIRNIRMKFAVLIGLIQVGEVSNRDIVETVLNLVRTGQVGCSREVQEDSLWWSISDNWLAHIGQQVPLLQHHVPRYKCTAPETGPGQSRYQGYATTLLPDFSNACRWKANCITGQVIMHTRDAG</sequence>
<dbReference type="EMBL" id="JANPWB010000012">
    <property type="protein sequence ID" value="KAJ1114209.1"/>
    <property type="molecule type" value="Genomic_DNA"/>
</dbReference>
<comment type="caution">
    <text evidence="2">The sequence shown here is derived from an EMBL/GenBank/DDBJ whole genome shotgun (WGS) entry which is preliminary data.</text>
</comment>